<comment type="caution">
    <text evidence="1">The sequence shown here is derived from an EMBL/GenBank/DDBJ whole genome shotgun (WGS) entry which is preliminary data.</text>
</comment>
<dbReference type="AlphaFoldDB" id="A0A243W5S8"/>
<reference evidence="1 2" key="1">
    <citation type="submission" date="2017-01" db="EMBL/GenBank/DDBJ databases">
        <title>A new Hymenobacter.</title>
        <authorList>
            <person name="Liang Y."/>
            <person name="Feng F."/>
        </authorList>
    </citation>
    <scope>NUCLEOTIDE SEQUENCE [LARGE SCALE GENOMIC DNA]</scope>
    <source>
        <strain evidence="1">MIMBbqt21</strain>
    </source>
</reference>
<gene>
    <name evidence="1" type="ORF">BXP70_27825</name>
</gene>
<organism evidence="1 2">
    <name type="scientific">Hymenobacter crusticola</name>
    <dbReference type="NCBI Taxonomy" id="1770526"/>
    <lineage>
        <taxon>Bacteria</taxon>
        <taxon>Pseudomonadati</taxon>
        <taxon>Bacteroidota</taxon>
        <taxon>Cytophagia</taxon>
        <taxon>Cytophagales</taxon>
        <taxon>Hymenobacteraceae</taxon>
        <taxon>Hymenobacter</taxon>
    </lineage>
</organism>
<dbReference type="Proteomes" id="UP000194873">
    <property type="component" value="Unassembled WGS sequence"/>
</dbReference>
<sequence length="115" mass="12436">MIRHAKLFETAGHQLLIQVAAMECACTNPSCPGLTLGVSISVMGQFPRGLGLLRAQCGLMLPPDRLCQLVDGLGQDHARHLLEVVQATAYKVNSDEDARIAIEAMFLQLHATVPM</sequence>
<evidence type="ECO:0000313" key="1">
    <source>
        <dbReference type="EMBL" id="OUJ68609.1"/>
    </source>
</evidence>
<evidence type="ECO:0000313" key="2">
    <source>
        <dbReference type="Proteomes" id="UP000194873"/>
    </source>
</evidence>
<protein>
    <submittedName>
        <fullName evidence="1">Uncharacterized protein</fullName>
    </submittedName>
</protein>
<accession>A0A243W5S8</accession>
<proteinExistence type="predicted"/>
<name>A0A243W5S8_9BACT</name>
<keyword evidence="2" id="KW-1185">Reference proteome</keyword>
<dbReference type="EMBL" id="MTSE01000048">
    <property type="protein sequence ID" value="OUJ68609.1"/>
    <property type="molecule type" value="Genomic_DNA"/>
</dbReference>